<keyword evidence="6" id="KW-1185">Reference proteome</keyword>
<proteinExistence type="predicted"/>
<feature type="domain" description="Prohead serine protease" evidence="4">
    <location>
        <begin position="12"/>
        <end position="142"/>
    </location>
</feature>
<gene>
    <name evidence="5" type="ORF">ATL17_1835</name>
</gene>
<dbReference type="EMBL" id="SNYR01000002">
    <property type="protein sequence ID" value="TDQ63827.1"/>
    <property type="molecule type" value="Genomic_DNA"/>
</dbReference>
<organism evidence="5 6">
    <name type="scientific">Maritalea mobilis</name>
    <dbReference type="NCBI Taxonomy" id="483324"/>
    <lineage>
        <taxon>Bacteria</taxon>
        <taxon>Pseudomonadati</taxon>
        <taxon>Pseudomonadota</taxon>
        <taxon>Alphaproteobacteria</taxon>
        <taxon>Hyphomicrobiales</taxon>
        <taxon>Devosiaceae</taxon>
        <taxon>Maritalea</taxon>
    </lineage>
</organism>
<reference evidence="5 6" key="1">
    <citation type="submission" date="2019-03" db="EMBL/GenBank/DDBJ databases">
        <title>Genomic Encyclopedia of Type Strains, Phase III (KMG-III): the genomes of soil and plant-associated and newly described type strains.</title>
        <authorList>
            <person name="Whitman W."/>
        </authorList>
    </citation>
    <scope>NUCLEOTIDE SEQUENCE [LARGE SCALE GENOMIC DNA]</scope>
    <source>
        <strain evidence="5 6">CGMCC 1.7002</strain>
    </source>
</reference>
<dbReference type="SUPFAM" id="SSF50789">
    <property type="entry name" value="Herpes virus serine proteinase, assemblin"/>
    <property type="match status" value="1"/>
</dbReference>
<evidence type="ECO:0000256" key="1">
    <source>
        <dbReference type="ARBA" id="ARBA00022612"/>
    </source>
</evidence>
<comment type="caution">
    <text evidence="5">The sequence shown here is derived from an EMBL/GenBank/DDBJ whole genome shotgun (WGS) entry which is preliminary data.</text>
</comment>
<dbReference type="InterPro" id="IPR006433">
    <property type="entry name" value="Prohead_protease"/>
</dbReference>
<dbReference type="Proteomes" id="UP000295391">
    <property type="component" value="Unassembled WGS sequence"/>
</dbReference>
<evidence type="ECO:0000256" key="3">
    <source>
        <dbReference type="ARBA" id="ARBA00022801"/>
    </source>
</evidence>
<evidence type="ECO:0000259" key="4">
    <source>
        <dbReference type="Pfam" id="PF04586"/>
    </source>
</evidence>
<evidence type="ECO:0000313" key="6">
    <source>
        <dbReference type="Proteomes" id="UP000295391"/>
    </source>
</evidence>
<dbReference type="GO" id="GO:0008233">
    <property type="term" value="F:peptidase activity"/>
    <property type="evidence" value="ECO:0007669"/>
    <property type="project" value="UniProtKB-KW"/>
</dbReference>
<accession>A0A4R6VL45</accession>
<keyword evidence="1" id="KW-1188">Viral release from host cell</keyword>
<evidence type="ECO:0000256" key="2">
    <source>
        <dbReference type="ARBA" id="ARBA00022670"/>
    </source>
</evidence>
<dbReference type="AlphaFoldDB" id="A0A4R6VL45"/>
<dbReference type="GO" id="GO:0006508">
    <property type="term" value="P:proteolysis"/>
    <property type="evidence" value="ECO:0007669"/>
    <property type="project" value="UniProtKB-KW"/>
</dbReference>
<keyword evidence="2" id="KW-0645">Protease</keyword>
<protein>
    <recommendedName>
        <fullName evidence="4">Prohead serine protease domain-containing protein</fullName>
    </recommendedName>
</protein>
<dbReference type="RefSeq" id="WP_246028673.1">
    <property type="nucleotide sequence ID" value="NZ_SNYR01000002.1"/>
</dbReference>
<evidence type="ECO:0000313" key="5">
    <source>
        <dbReference type="EMBL" id="TDQ63827.1"/>
    </source>
</evidence>
<keyword evidence="3" id="KW-0378">Hydrolase</keyword>
<dbReference type="Pfam" id="PF04586">
    <property type="entry name" value="Peptidase_S78"/>
    <property type="match status" value="1"/>
</dbReference>
<sequence>MSASILIDGNGRFEGYASLFGKIDQGGDVVMPGAFANSLKKRPASQIRMLFQHDSKEPIGRWLEVRETEIGLKVRGELTATVPRSDALAALIEHGSLDGLSIGFRTIKAARSQAAKPRRLLEVDLWEISIVTFPMLASARIQPPKLARQLRRASQLFASNI</sequence>
<dbReference type="InterPro" id="IPR054613">
    <property type="entry name" value="Peptidase_S78_dom"/>
</dbReference>
<dbReference type="NCBIfam" id="TIGR01543">
    <property type="entry name" value="proheadase_HK97"/>
    <property type="match status" value="1"/>
</dbReference>
<name>A0A4R6VL45_9HYPH</name>